<dbReference type="InterPro" id="IPR010387">
    <property type="entry name" value="QueT"/>
</dbReference>
<feature type="transmembrane region" description="Helical" evidence="1">
    <location>
        <begin position="67"/>
        <end position="88"/>
    </location>
</feature>
<feature type="transmembrane region" description="Helical" evidence="1">
    <location>
        <begin position="123"/>
        <end position="143"/>
    </location>
</feature>
<dbReference type="EMBL" id="VSSQ01066376">
    <property type="protein sequence ID" value="MPN18931.1"/>
    <property type="molecule type" value="Genomic_DNA"/>
</dbReference>
<protein>
    <recommendedName>
        <fullName evidence="3">Queuosine transporter QueT</fullName>
    </recommendedName>
</protein>
<sequence>MGPKSLARGALIGALYVLISLAVAPIGSGLLQARLSEALCVLPWFTPAAIPGLFLGCLLANLLTGAVIYDVVFGSLATGLAALLTFWFRRRGYSKWLAPLPAVVVNALVVGYLLAYVYEVGVSMALCALSVAAGQILSCYGLGMPLMRLLEKHLEMFE</sequence>
<accession>A0A645FWJ8</accession>
<keyword evidence="1" id="KW-0812">Transmembrane</keyword>
<gene>
    <name evidence="2" type="ORF">SDC9_166296</name>
</gene>
<comment type="caution">
    <text evidence="2">The sequence shown here is derived from an EMBL/GenBank/DDBJ whole genome shotgun (WGS) entry which is preliminary data.</text>
</comment>
<keyword evidence="1" id="KW-0472">Membrane</keyword>
<name>A0A645FWJ8_9ZZZZ</name>
<organism evidence="2">
    <name type="scientific">bioreactor metagenome</name>
    <dbReference type="NCBI Taxonomy" id="1076179"/>
    <lineage>
        <taxon>unclassified sequences</taxon>
        <taxon>metagenomes</taxon>
        <taxon>ecological metagenomes</taxon>
    </lineage>
</organism>
<evidence type="ECO:0000313" key="2">
    <source>
        <dbReference type="EMBL" id="MPN18931.1"/>
    </source>
</evidence>
<dbReference type="PANTHER" id="PTHR40044:SF1">
    <property type="entry name" value="INTEGRAL MEMBRANE PROTEIN"/>
    <property type="match status" value="1"/>
</dbReference>
<dbReference type="PANTHER" id="PTHR40044">
    <property type="entry name" value="INTEGRAL MEMBRANE PROTEIN-RELATED"/>
    <property type="match status" value="1"/>
</dbReference>
<proteinExistence type="predicted"/>
<reference evidence="2" key="1">
    <citation type="submission" date="2019-08" db="EMBL/GenBank/DDBJ databases">
        <authorList>
            <person name="Kucharzyk K."/>
            <person name="Murdoch R.W."/>
            <person name="Higgins S."/>
            <person name="Loffler F."/>
        </authorList>
    </citation>
    <scope>NUCLEOTIDE SEQUENCE</scope>
</reference>
<dbReference type="PIRSF" id="PIRSF031501">
    <property type="entry name" value="QueT"/>
    <property type="match status" value="1"/>
</dbReference>
<dbReference type="AlphaFoldDB" id="A0A645FWJ8"/>
<feature type="transmembrane region" description="Helical" evidence="1">
    <location>
        <begin position="38"/>
        <end position="61"/>
    </location>
</feature>
<feature type="transmembrane region" description="Helical" evidence="1">
    <location>
        <begin position="6"/>
        <end position="26"/>
    </location>
</feature>
<dbReference type="Pfam" id="PF06177">
    <property type="entry name" value="QueT"/>
    <property type="match status" value="1"/>
</dbReference>
<keyword evidence="1" id="KW-1133">Transmembrane helix</keyword>
<evidence type="ECO:0000256" key="1">
    <source>
        <dbReference type="SAM" id="Phobius"/>
    </source>
</evidence>
<feature type="transmembrane region" description="Helical" evidence="1">
    <location>
        <begin position="100"/>
        <end position="117"/>
    </location>
</feature>
<evidence type="ECO:0008006" key="3">
    <source>
        <dbReference type="Google" id="ProtNLM"/>
    </source>
</evidence>